<accession>A0A1G1WGF6</accession>
<dbReference type="AlphaFoldDB" id="A0A1G1WGF6"/>
<dbReference type="STRING" id="1802596.A2Z11_02380"/>
<proteinExistence type="predicted"/>
<dbReference type="EMBL" id="MHCS01000010">
    <property type="protein sequence ID" value="OGY26793.1"/>
    <property type="molecule type" value="Genomic_DNA"/>
</dbReference>
<evidence type="ECO:0000313" key="1">
    <source>
        <dbReference type="EMBL" id="OGY26793.1"/>
    </source>
</evidence>
<evidence type="ECO:0000313" key="2">
    <source>
        <dbReference type="Proteomes" id="UP000176389"/>
    </source>
</evidence>
<gene>
    <name evidence="1" type="ORF">A2Z11_02380</name>
</gene>
<reference evidence="1 2" key="1">
    <citation type="journal article" date="2016" name="Nat. Commun.">
        <title>Thousands of microbial genomes shed light on interconnected biogeochemical processes in an aquifer system.</title>
        <authorList>
            <person name="Anantharaman K."/>
            <person name="Brown C.T."/>
            <person name="Hug L.A."/>
            <person name="Sharon I."/>
            <person name="Castelle C.J."/>
            <person name="Probst A.J."/>
            <person name="Thomas B.C."/>
            <person name="Singh A."/>
            <person name="Wilkins M.J."/>
            <person name="Karaoz U."/>
            <person name="Brodie E.L."/>
            <person name="Williams K.H."/>
            <person name="Hubbard S.S."/>
            <person name="Banfield J.F."/>
        </authorList>
    </citation>
    <scope>NUCLEOTIDE SEQUENCE [LARGE SCALE GENOMIC DNA]</scope>
</reference>
<comment type="caution">
    <text evidence="1">The sequence shown here is derived from an EMBL/GenBank/DDBJ whole genome shotgun (WGS) entry which is preliminary data.</text>
</comment>
<protein>
    <submittedName>
        <fullName evidence="1">Uncharacterized protein</fullName>
    </submittedName>
</protein>
<sequence length="68" mass="7908">MFAVIFQLFLQAVLETPENTQSYQHFLILKEDLIQLIPVDERPEPIKLGVYERIGEIILGEESQESTF</sequence>
<organism evidence="1 2">
    <name type="scientific">Candidatus Woykebacteria bacterium RBG_16_43_9</name>
    <dbReference type="NCBI Taxonomy" id="1802596"/>
    <lineage>
        <taxon>Bacteria</taxon>
        <taxon>Candidatus Woykeibacteriota</taxon>
    </lineage>
</organism>
<name>A0A1G1WGF6_9BACT</name>
<dbReference type="Proteomes" id="UP000176389">
    <property type="component" value="Unassembled WGS sequence"/>
</dbReference>